<dbReference type="AlphaFoldDB" id="A0AAV8HU86"/>
<name>A0AAV8HU86_9POAL</name>
<protein>
    <submittedName>
        <fullName evidence="1">ALWAYS EARLY 2</fullName>
    </submittedName>
</protein>
<dbReference type="GO" id="GO:0006357">
    <property type="term" value="P:regulation of transcription by RNA polymerase II"/>
    <property type="evidence" value="ECO:0007669"/>
    <property type="project" value="TreeGrafter"/>
</dbReference>
<dbReference type="PANTHER" id="PTHR21689">
    <property type="entry name" value="LIN-9"/>
    <property type="match status" value="1"/>
</dbReference>
<accession>A0AAV8HU86</accession>
<dbReference type="GO" id="GO:0005654">
    <property type="term" value="C:nucleoplasm"/>
    <property type="evidence" value="ECO:0007669"/>
    <property type="project" value="TreeGrafter"/>
</dbReference>
<reference evidence="1" key="1">
    <citation type="submission" date="2022-08" db="EMBL/GenBank/DDBJ databases">
        <authorList>
            <person name="Marques A."/>
        </authorList>
    </citation>
    <scope>NUCLEOTIDE SEQUENCE</scope>
    <source>
        <strain evidence="1">RhyPub2mFocal</strain>
        <tissue evidence="1">Leaves</tissue>
    </source>
</reference>
<dbReference type="Proteomes" id="UP001140206">
    <property type="component" value="Chromosome 1"/>
</dbReference>
<evidence type="ECO:0000313" key="1">
    <source>
        <dbReference type="EMBL" id="KAJ4821242.1"/>
    </source>
</evidence>
<comment type="caution">
    <text evidence="1">The sequence shown here is derived from an EMBL/GenBank/DDBJ whole genome shotgun (WGS) entry which is preliminary data.</text>
</comment>
<dbReference type="GO" id="GO:0051726">
    <property type="term" value="P:regulation of cell cycle"/>
    <property type="evidence" value="ECO:0007669"/>
    <property type="project" value="TreeGrafter"/>
</dbReference>
<sequence>MCTTSDGENPHVKIREALDSLSSRNFGSGSSILGIRRIPPDSGHANSTYQHENATSATFDPSAMHVESPKMHVGFEGEVRLPSELISSCVSTLLMIQSCTEKQQPPAEVAHILDSALASMQPCCPDNAGLYRDIETCMGIIKNQMLALIPTPATIPASVSMTSELWFK</sequence>
<dbReference type="PANTHER" id="PTHR21689:SF2">
    <property type="entry name" value="PROTEIN LIN-9 HOMOLOG"/>
    <property type="match status" value="1"/>
</dbReference>
<proteinExistence type="predicted"/>
<dbReference type="GO" id="GO:0006351">
    <property type="term" value="P:DNA-templated transcription"/>
    <property type="evidence" value="ECO:0007669"/>
    <property type="project" value="InterPro"/>
</dbReference>
<dbReference type="GO" id="GO:0003677">
    <property type="term" value="F:DNA binding"/>
    <property type="evidence" value="ECO:0007669"/>
    <property type="project" value="TreeGrafter"/>
</dbReference>
<evidence type="ECO:0000313" key="2">
    <source>
        <dbReference type="Proteomes" id="UP001140206"/>
    </source>
</evidence>
<dbReference type="EMBL" id="JAMFTS010000001">
    <property type="protein sequence ID" value="KAJ4821242.1"/>
    <property type="molecule type" value="Genomic_DNA"/>
</dbReference>
<dbReference type="GO" id="GO:0017053">
    <property type="term" value="C:transcription repressor complex"/>
    <property type="evidence" value="ECO:0007669"/>
    <property type="project" value="InterPro"/>
</dbReference>
<keyword evidence="2" id="KW-1185">Reference proteome</keyword>
<organism evidence="1 2">
    <name type="scientific">Rhynchospora pubera</name>
    <dbReference type="NCBI Taxonomy" id="906938"/>
    <lineage>
        <taxon>Eukaryota</taxon>
        <taxon>Viridiplantae</taxon>
        <taxon>Streptophyta</taxon>
        <taxon>Embryophyta</taxon>
        <taxon>Tracheophyta</taxon>
        <taxon>Spermatophyta</taxon>
        <taxon>Magnoliopsida</taxon>
        <taxon>Liliopsida</taxon>
        <taxon>Poales</taxon>
        <taxon>Cyperaceae</taxon>
        <taxon>Cyperoideae</taxon>
        <taxon>Rhynchosporeae</taxon>
        <taxon>Rhynchospora</taxon>
    </lineage>
</organism>
<dbReference type="InterPro" id="IPR010561">
    <property type="entry name" value="LIN-9/ALY1"/>
</dbReference>
<gene>
    <name evidence="1" type="ORF">LUZ62_033808</name>
</gene>